<reference evidence="1" key="2">
    <citation type="submission" date="2021-01" db="EMBL/GenBank/DDBJ databases">
        <authorList>
            <person name="Schikora-Tamarit M.A."/>
        </authorList>
    </citation>
    <scope>NUCLEOTIDE SEQUENCE</scope>
    <source>
        <strain evidence="1">CBS6341</strain>
    </source>
</reference>
<name>A0A9P8TC34_9ASCO</name>
<dbReference type="PANTHER" id="PTHR33835:SF1">
    <property type="entry name" value="METALLO-BETA-LACTAMASE DOMAIN-CONTAINING PROTEIN"/>
    <property type="match status" value="1"/>
</dbReference>
<keyword evidence="2" id="KW-1185">Reference proteome</keyword>
<gene>
    <name evidence="1" type="ORF">WICMUC_004038</name>
</gene>
<proteinExistence type="predicted"/>
<dbReference type="EMBL" id="JAEUBF010001112">
    <property type="protein sequence ID" value="KAH3672816.1"/>
    <property type="molecule type" value="Genomic_DNA"/>
</dbReference>
<accession>A0A9P8TC34</accession>
<dbReference type="InterPro" id="IPR036866">
    <property type="entry name" value="RibonucZ/Hydroxyglut_hydro"/>
</dbReference>
<protein>
    <submittedName>
        <fullName evidence="1">Uncharacterized protein</fullName>
    </submittedName>
</protein>
<comment type="caution">
    <text evidence="1">The sequence shown here is derived from an EMBL/GenBank/DDBJ whole genome shotgun (WGS) entry which is preliminary data.</text>
</comment>
<dbReference type="Gene3D" id="3.60.15.10">
    <property type="entry name" value="Ribonuclease Z/Hydroxyacylglutathione hydrolase-like"/>
    <property type="match status" value="1"/>
</dbReference>
<evidence type="ECO:0000313" key="2">
    <source>
        <dbReference type="Proteomes" id="UP000769528"/>
    </source>
</evidence>
<dbReference type="OrthoDB" id="421671at2759"/>
<dbReference type="AlphaFoldDB" id="A0A9P8TC34"/>
<sequence length="264" mass="30194">MGYHTPVGGFTRRLNKDIVIHSCKFSRFNTFEFGNRTAIIRVPNTKKLVVWSSIPIGRELQRAIDLSTDNEDDSSSNYEIIAAIIPDIEHTLAAIDLQKQFPNIQLIGPSGISDKPQLKLNYEVDKSNILIKGDEILSDLKDFQFVWLNGHQNKELVTYFQPTKTLLAADLLFNIPKNGKNEDQYGTQSQVKGLQGWLLQYINPYSWIGRWFFNSLLDKSKETKSGLQEIYDLDFETIVVSHGSVIEENAKETFKKTFNAFLKK</sequence>
<dbReference type="SUPFAM" id="SSF56281">
    <property type="entry name" value="Metallo-hydrolase/oxidoreductase"/>
    <property type="match status" value="1"/>
</dbReference>
<dbReference type="PANTHER" id="PTHR33835">
    <property type="entry name" value="YALI0C07656P"/>
    <property type="match status" value="1"/>
</dbReference>
<dbReference type="Proteomes" id="UP000769528">
    <property type="component" value="Unassembled WGS sequence"/>
</dbReference>
<dbReference type="InterPro" id="IPR025638">
    <property type="entry name" value="DUF4336"/>
</dbReference>
<organism evidence="1 2">
    <name type="scientific">Wickerhamomyces mucosus</name>
    <dbReference type="NCBI Taxonomy" id="1378264"/>
    <lineage>
        <taxon>Eukaryota</taxon>
        <taxon>Fungi</taxon>
        <taxon>Dikarya</taxon>
        <taxon>Ascomycota</taxon>
        <taxon>Saccharomycotina</taxon>
        <taxon>Saccharomycetes</taxon>
        <taxon>Phaffomycetales</taxon>
        <taxon>Wickerhamomycetaceae</taxon>
        <taxon>Wickerhamomyces</taxon>
    </lineage>
</organism>
<evidence type="ECO:0000313" key="1">
    <source>
        <dbReference type="EMBL" id="KAH3672816.1"/>
    </source>
</evidence>
<reference evidence="1" key="1">
    <citation type="journal article" date="2021" name="Open Biol.">
        <title>Shared evolutionary footprints suggest mitochondrial oxidative damage underlies multiple complex I losses in fungi.</title>
        <authorList>
            <person name="Schikora-Tamarit M.A."/>
            <person name="Marcet-Houben M."/>
            <person name="Nosek J."/>
            <person name="Gabaldon T."/>
        </authorList>
    </citation>
    <scope>NUCLEOTIDE SEQUENCE</scope>
    <source>
        <strain evidence="1">CBS6341</strain>
    </source>
</reference>